<dbReference type="AlphaFoldDB" id="A0A080ZQC9"/>
<evidence type="ECO:0000313" key="3">
    <source>
        <dbReference type="Proteomes" id="UP000028582"/>
    </source>
</evidence>
<dbReference type="EMBL" id="ANJA01002609">
    <property type="protein sequence ID" value="ETO68840.1"/>
    <property type="molecule type" value="Genomic_DNA"/>
</dbReference>
<protein>
    <recommendedName>
        <fullName evidence="4">M96 mating-specific protein family</fullName>
    </recommendedName>
</protein>
<dbReference type="OrthoDB" id="122366at2759"/>
<evidence type="ECO:0000313" key="2">
    <source>
        <dbReference type="EMBL" id="ETO68840.1"/>
    </source>
</evidence>
<feature type="compositionally biased region" description="Basic and acidic residues" evidence="1">
    <location>
        <begin position="39"/>
        <end position="59"/>
    </location>
</feature>
<evidence type="ECO:0008006" key="4">
    <source>
        <dbReference type="Google" id="ProtNLM"/>
    </source>
</evidence>
<dbReference type="PANTHER" id="PTHR35796">
    <property type="entry name" value="HYPOTHETICAL CYTOSOLIC PROTEIN"/>
    <property type="match status" value="1"/>
</dbReference>
<feature type="region of interest" description="Disordered" evidence="1">
    <location>
        <begin position="28"/>
        <end position="59"/>
    </location>
</feature>
<name>A0A080ZQC9_PHYNI</name>
<dbReference type="Proteomes" id="UP000028582">
    <property type="component" value="Unassembled WGS sequence"/>
</dbReference>
<comment type="caution">
    <text evidence="2">The sequence shown here is derived from an EMBL/GenBank/DDBJ whole genome shotgun (WGS) entry which is preliminary data.</text>
</comment>
<gene>
    <name evidence="2" type="ORF">F444_14425</name>
</gene>
<organism evidence="2 3">
    <name type="scientific">Phytophthora nicotianae P1976</name>
    <dbReference type="NCBI Taxonomy" id="1317066"/>
    <lineage>
        <taxon>Eukaryota</taxon>
        <taxon>Sar</taxon>
        <taxon>Stramenopiles</taxon>
        <taxon>Oomycota</taxon>
        <taxon>Peronosporomycetes</taxon>
        <taxon>Peronosporales</taxon>
        <taxon>Peronosporaceae</taxon>
        <taxon>Phytophthora</taxon>
    </lineage>
</organism>
<evidence type="ECO:0000256" key="1">
    <source>
        <dbReference type="SAM" id="MobiDB-lite"/>
    </source>
</evidence>
<reference evidence="2 3" key="1">
    <citation type="submission" date="2013-11" db="EMBL/GenBank/DDBJ databases">
        <title>The Genome Sequence of Phytophthora parasitica P1976.</title>
        <authorList>
            <consortium name="The Broad Institute Genomics Platform"/>
            <person name="Russ C."/>
            <person name="Tyler B."/>
            <person name="Panabieres F."/>
            <person name="Shan W."/>
            <person name="Tripathy S."/>
            <person name="Grunwald N."/>
            <person name="Machado M."/>
            <person name="Johnson C.S."/>
            <person name="Walker B."/>
            <person name="Young S."/>
            <person name="Zeng Q."/>
            <person name="Gargeya S."/>
            <person name="Fitzgerald M."/>
            <person name="Haas B."/>
            <person name="Abouelleil A."/>
            <person name="Allen A.W."/>
            <person name="Alvarado L."/>
            <person name="Arachchi H.M."/>
            <person name="Berlin A.M."/>
            <person name="Chapman S.B."/>
            <person name="Gainer-Dewar J."/>
            <person name="Goldberg J."/>
            <person name="Griggs A."/>
            <person name="Gujja S."/>
            <person name="Hansen M."/>
            <person name="Howarth C."/>
            <person name="Imamovic A."/>
            <person name="Ireland A."/>
            <person name="Larimer J."/>
            <person name="McCowan C."/>
            <person name="Murphy C."/>
            <person name="Pearson M."/>
            <person name="Poon T.W."/>
            <person name="Priest M."/>
            <person name="Roberts A."/>
            <person name="Saif S."/>
            <person name="Shea T."/>
            <person name="Sisk P."/>
            <person name="Sykes S."/>
            <person name="Wortman J."/>
            <person name="Nusbaum C."/>
            <person name="Birren B."/>
        </authorList>
    </citation>
    <scope>NUCLEOTIDE SEQUENCE [LARGE SCALE GENOMIC DNA]</scope>
    <source>
        <strain evidence="2 3">P1976</strain>
    </source>
</reference>
<dbReference type="PANTHER" id="PTHR35796:SF3">
    <property type="entry name" value="BHLH DOMAIN-CONTAINING PROTEIN"/>
    <property type="match status" value="1"/>
</dbReference>
<proteinExistence type="predicted"/>
<sequence>MAIPRDDDTFEAALSLLDDCVFGEAGDDSLPSLYADSPPTRERAKSSNTADKPRRQAEYNEKRRLLRKAGVYGDPNRARNARKKEAADLRELVERLHLDLKVLRSRHISVTHQQSSRAVVSTPGIPNKWQEIARIQRRRRNEAEHYNIRLKHALGSQQEVANKLFGLLRKRATQLANEYSSLMNLVCAKNYMVDVLDFRGDTGTFQELLCRLDVAYRALDTVFTANGLSNLTATPCDIHIREGVEGKYLEFFSYKVLPFDVRETTDAAWNHFKGVEKHLGNGSIYKKAEKDLDEPYTIVADFTKEVYSNDARADIKVKQIVRRFVEPGRDIVLWVARAKPAEIKHKMLRGLTYRSRGYAVTQRFPDSPPDRDLSVLKQCSRISLDHEVDTRYSPEDVRTLTTFLIANAAQNMRVHRQLIENALIERGRTNWSL</sequence>
<accession>A0A080ZQC9</accession>